<dbReference type="Proteomes" id="UP001157418">
    <property type="component" value="Unassembled WGS sequence"/>
</dbReference>
<comment type="similarity">
    <text evidence="1">Belongs to the formin-like family. Class-II subfamily.</text>
</comment>
<dbReference type="SUPFAM" id="SSF101447">
    <property type="entry name" value="Formin homology 2 domain (FH2 domain)"/>
    <property type="match status" value="1"/>
</dbReference>
<organism evidence="4 5">
    <name type="scientific">Lactuca virosa</name>
    <dbReference type="NCBI Taxonomy" id="75947"/>
    <lineage>
        <taxon>Eukaryota</taxon>
        <taxon>Viridiplantae</taxon>
        <taxon>Streptophyta</taxon>
        <taxon>Embryophyta</taxon>
        <taxon>Tracheophyta</taxon>
        <taxon>Spermatophyta</taxon>
        <taxon>Magnoliopsida</taxon>
        <taxon>eudicotyledons</taxon>
        <taxon>Gunneridae</taxon>
        <taxon>Pentapetalae</taxon>
        <taxon>asterids</taxon>
        <taxon>campanulids</taxon>
        <taxon>Asterales</taxon>
        <taxon>Asteraceae</taxon>
        <taxon>Cichorioideae</taxon>
        <taxon>Cichorieae</taxon>
        <taxon>Lactucinae</taxon>
        <taxon>Lactuca</taxon>
    </lineage>
</organism>
<dbReference type="PANTHER" id="PTHR45733">
    <property type="entry name" value="FORMIN-J"/>
    <property type="match status" value="1"/>
</dbReference>
<evidence type="ECO:0000313" key="4">
    <source>
        <dbReference type="EMBL" id="CAH1441681.1"/>
    </source>
</evidence>
<evidence type="ECO:0000256" key="2">
    <source>
        <dbReference type="SAM" id="Coils"/>
    </source>
</evidence>
<feature type="coiled-coil region" evidence="2">
    <location>
        <begin position="15"/>
        <end position="42"/>
    </location>
</feature>
<feature type="domain" description="FH2" evidence="3">
    <location>
        <begin position="16"/>
        <end position="104"/>
    </location>
</feature>
<evidence type="ECO:0000313" key="5">
    <source>
        <dbReference type="Proteomes" id="UP001157418"/>
    </source>
</evidence>
<keyword evidence="2" id="KW-0175">Coiled coil</keyword>
<dbReference type="InterPro" id="IPR015425">
    <property type="entry name" value="FH2_Formin"/>
</dbReference>
<dbReference type="Pfam" id="PF02181">
    <property type="entry name" value="FH2"/>
    <property type="match status" value="1"/>
</dbReference>
<accession>A0AAU9NV37</accession>
<protein>
    <recommendedName>
        <fullName evidence="3">FH2 domain-containing protein</fullName>
    </recommendedName>
</protein>
<sequence length="111" mass="12573">MLHTYHAFQLFDEMLIQLKSLAEEMQAIIKGLEKVRQELDASANDGHVYEVFHKTPNQFISIAELEVGSVTNLYSVVGRNVDALALYFGEDPARCPFEQVVTSVSLQITWQ</sequence>
<reference evidence="4 5" key="1">
    <citation type="submission" date="2022-01" db="EMBL/GenBank/DDBJ databases">
        <authorList>
            <person name="Xiong W."/>
            <person name="Schranz E."/>
        </authorList>
    </citation>
    <scope>NUCLEOTIDE SEQUENCE [LARGE SCALE GENOMIC DNA]</scope>
</reference>
<comment type="caution">
    <text evidence="4">The sequence shown here is derived from an EMBL/GenBank/DDBJ whole genome shotgun (WGS) entry which is preliminary data.</text>
</comment>
<gene>
    <name evidence="4" type="ORF">LVIROSA_LOCUS27722</name>
</gene>
<evidence type="ECO:0000259" key="3">
    <source>
        <dbReference type="Pfam" id="PF02181"/>
    </source>
</evidence>
<dbReference type="EMBL" id="CAKMRJ010005412">
    <property type="protein sequence ID" value="CAH1441681.1"/>
    <property type="molecule type" value="Genomic_DNA"/>
</dbReference>
<dbReference type="InterPro" id="IPR051144">
    <property type="entry name" value="Formin_homology_domain"/>
</dbReference>
<dbReference type="Gene3D" id="1.20.58.2220">
    <property type="entry name" value="Formin, FH2 domain"/>
    <property type="match status" value="1"/>
</dbReference>
<keyword evidence="5" id="KW-1185">Reference proteome</keyword>
<name>A0AAU9NV37_9ASTR</name>
<dbReference type="AlphaFoldDB" id="A0AAU9NV37"/>
<dbReference type="InterPro" id="IPR042201">
    <property type="entry name" value="FH2_Formin_sf"/>
</dbReference>
<proteinExistence type="inferred from homology"/>
<evidence type="ECO:0000256" key="1">
    <source>
        <dbReference type="ARBA" id="ARBA00006468"/>
    </source>
</evidence>
<dbReference type="PANTHER" id="PTHR45733:SF10">
    <property type="entry name" value="FORMIN-LIKE PROTEIN 15A-RELATED"/>
    <property type="match status" value="1"/>
</dbReference>